<feature type="transmembrane region" description="Helical" evidence="7">
    <location>
        <begin position="235"/>
        <end position="254"/>
    </location>
</feature>
<comment type="caution">
    <text evidence="8">The sequence shown here is derived from an EMBL/GenBank/DDBJ whole genome shotgun (WGS) entry which is preliminary data.</text>
</comment>
<feature type="transmembrane region" description="Helical" evidence="7">
    <location>
        <begin position="376"/>
        <end position="395"/>
    </location>
</feature>
<keyword evidence="9" id="KW-1185">Reference proteome</keyword>
<evidence type="ECO:0000256" key="6">
    <source>
        <dbReference type="ARBA" id="ARBA00023136"/>
    </source>
</evidence>
<evidence type="ECO:0000256" key="4">
    <source>
        <dbReference type="ARBA" id="ARBA00022692"/>
    </source>
</evidence>
<evidence type="ECO:0000313" key="9">
    <source>
        <dbReference type="Proteomes" id="UP001628220"/>
    </source>
</evidence>
<sequence length="432" mass="47946">MRQRIFRLAIPNIISNITVPLLSLVDVGLAGHLESDHAIGAVAIASGSLNTIYWLFGFLRMGTTGYVSQAFGRSDVRSINLFLLRGLFMAFLCGMLLTFATNPVAAFARFMAQHETGIAFESVHYIQIALLGAPAALLIYVLNGWFIGMQNTRAPMMAAITINLLNISVSYGLVRFYGCGIEGLAIGTVIAQYVGVLMLLLIAGIKYKRILQFAEFKDIFSSRQLKDFLYTGRDIFIRSALLSAVTLFFTYASVKEGALVVAANTLLLQLFSLFSYFTDGFAYAAEALVGRYIGQNDRDKAKLMIQEVFKIGGILALASTLLYLFLPKQLISILSNKPEIIDTAMQYVYWVALIPLVGFAAFIWDGIFVGATYSKGLLWSILCASVIFFALYYLLDPFWGNHAIWFAFDMYLLARGVVQYLLWKQCAIIEIA</sequence>
<keyword evidence="5 7" id="KW-1133">Transmembrane helix</keyword>
<gene>
    <name evidence="8" type="ORF">Tsumi_06220</name>
</gene>
<dbReference type="InterPro" id="IPR050222">
    <property type="entry name" value="MATE_MdtK"/>
</dbReference>
<evidence type="ECO:0000256" key="3">
    <source>
        <dbReference type="ARBA" id="ARBA00022448"/>
    </source>
</evidence>
<feature type="transmembrane region" description="Helical" evidence="7">
    <location>
        <begin position="346"/>
        <end position="364"/>
    </location>
</feature>
<name>A0ABQ0E1G6_9PORP</name>
<reference evidence="8 9" key="1">
    <citation type="journal article" date="2025" name="Int. J. Syst. Evol. Microbiol.">
        <title>Desulfovibrio falkowii sp. nov., Porphyromonas miyakawae sp. nov., Mediterraneibacter flintii sp. nov. and Owariibacterium komagatae gen. nov., sp. nov., isolated from human faeces.</title>
        <authorList>
            <person name="Hamaguchi T."/>
            <person name="Ohara M."/>
            <person name="Hisatomi A."/>
            <person name="Sekiguchi K."/>
            <person name="Takeda J.I."/>
            <person name="Ueyama J."/>
            <person name="Ito M."/>
            <person name="Nishiwaki H."/>
            <person name="Ogi T."/>
            <person name="Hirayama M."/>
            <person name="Ohkuma M."/>
            <person name="Sakamoto M."/>
            <person name="Ohno K."/>
        </authorList>
    </citation>
    <scope>NUCLEOTIDE SEQUENCE [LARGE SCALE GENOMIC DNA]</scope>
    <source>
        <strain evidence="8 9">13CB11C</strain>
    </source>
</reference>
<accession>A0ABQ0E1G6</accession>
<dbReference type="Proteomes" id="UP001628220">
    <property type="component" value="Unassembled WGS sequence"/>
</dbReference>
<feature type="transmembrane region" description="Helical" evidence="7">
    <location>
        <begin position="158"/>
        <end position="178"/>
    </location>
</feature>
<feature type="transmembrane region" description="Helical" evidence="7">
    <location>
        <begin position="308"/>
        <end position="326"/>
    </location>
</feature>
<dbReference type="Pfam" id="PF01554">
    <property type="entry name" value="MatE"/>
    <property type="match status" value="2"/>
</dbReference>
<dbReference type="NCBIfam" id="TIGR00797">
    <property type="entry name" value="matE"/>
    <property type="match status" value="1"/>
</dbReference>
<evidence type="ECO:0000313" key="8">
    <source>
        <dbReference type="EMBL" id="GAB1251518.1"/>
    </source>
</evidence>
<keyword evidence="6 7" id="KW-0472">Membrane</keyword>
<evidence type="ECO:0000256" key="1">
    <source>
        <dbReference type="ARBA" id="ARBA00004141"/>
    </source>
</evidence>
<evidence type="ECO:0000256" key="7">
    <source>
        <dbReference type="SAM" id="Phobius"/>
    </source>
</evidence>
<dbReference type="InterPro" id="IPR044644">
    <property type="entry name" value="DinF-like"/>
</dbReference>
<proteinExistence type="inferred from homology"/>
<keyword evidence="4 7" id="KW-0812">Transmembrane</keyword>
<organism evidence="8 9">
    <name type="scientific">Porphyromonas miyakawae</name>
    <dbReference type="NCBI Taxonomy" id="3137470"/>
    <lineage>
        <taxon>Bacteria</taxon>
        <taxon>Pseudomonadati</taxon>
        <taxon>Bacteroidota</taxon>
        <taxon>Bacteroidia</taxon>
        <taxon>Bacteroidales</taxon>
        <taxon>Porphyromonadaceae</taxon>
        <taxon>Porphyromonas</taxon>
    </lineage>
</organism>
<evidence type="ECO:0000256" key="5">
    <source>
        <dbReference type="ARBA" id="ARBA00022989"/>
    </source>
</evidence>
<feature type="transmembrane region" description="Helical" evidence="7">
    <location>
        <begin position="401"/>
        <end position="423"/>
    </location>
</feature>
<comment type="subcellular location">
    <subcellularLocation>
        <location evidence="1">Membrane</location>
        <topology evidence="1">Multi-pass membrane protein</topology>
    </subcellularLocation>
</comment>
<feature type="transmembrane region" description="Helical" evidence="7">
    <location>
        <begin position="125"/>
        <end position="146"/>
    </location>
</feature>
<dbReference type="EMBL" id="BAAFSF010000001">
    <property type="protein sequence ID" value="GAB1251518.1"/>
    <property type="molecule type" value="Genomic_DNA"/>
</dbReference>
<comment type="similarity">
    <text evidence="2">Belongs to the multi antimicrobial extrusion (MATE) (TC 2.A.66.1) family.</text>
</comment>
<feature type="transmembrane region" description="Helical" evidence="7">
    <location>
        <begin position="266"/>
        <end position="288"/>
    </location>
</feature>
<evidence type="ECO:0000256" key="2">
    <source>
        <dbReference type="ARBA" id="ARBA00010199"/>
    </source>
</evidence>
<feature type="transmembrane region" description="Helical" evidence="7">
    <location>
        <begin position="82"/>
        <end position="105"/>
    </location>
</feature>
<dbReference type="PANTHER" id="PTHR43298:SF2">
    <property type="entry name" value="FMN_FAD EXPORTER YEEO-RELATED"/>
    <property type="match status" value="1"/>
</dbReference>
<feature type="transmembrane region" description="Helical" evidence="7">
    <location>
        <begin position="184"/>
        <end position="205"/>
    </location>
</feature>
<dbReference type="PANTHER" id="PTHR43298">
    <property type="entry name" value="MULTIDRUG RESISTANCE PROTEIN NORM-RELATED"/>
    <property type="match status" value="1"/>
</dbReference>
<dbReference type="InterPro" id="IPR002528">
    <property type="entry name" value="MATE_fam"/>
</dbReference>
<keyword evidence="3" id="KW-0813">Transport</keyword>
<dbReference type="CDD" id="cd13136">
    <property type="entry name" value="MATE_DinF_like"/>
    <property type="match status" value="1"/>
</dbReference>
<feature type="transmembrane region" description="Helical" evidence="7">
    <location>
        <begin position="12"/>
        <end position="33"/>
    </location>
</feature>
<feature type="transmembrane region" description="Helical" evidence="7">
    <location>
        <begin position="39"/>
        <end position="61"/>
    </location>
</feature>
<protein>
    <submittedName>
        <fullName evidence="8">MATE family efflux transporter</fullName>
    </submittedName>
</protein>